<evidence type="ECO:0000256" key="2">
    <source>
        <dbReference type="ARBA" id="ARBA00004733"/>
    </source>
</evidence>
<evidence type="ECO:0000256" key="8">
    <source>
        <dbReference type="ARBA" id="ARBA00049047"/>
    </source>
</evidence>
<evidence type="ECO:0000256" key="10">
    <source>
        <dbReference type="RuleBase" id="RU003662"/>
    </source>
</evidence>
<comment type="function">
    <text evidence="1 9">The alpha subunit is responsible for the aldol cleavage of indoleglycerol phosphate to indole and glyceraldehyde 3-phosphate.</text>
</comment>
<feature type="active site" description="Proton acceptor" evidence="9">
    <location>
        <position position="49"/>
    </location>
</feature>
<proteinExistence type="inferred from homology"/>
<evidence type="ECO:0000256" key="9">
    <source>
        <dbReference type="HAMAP-Rule" id="MF_00131"/>
    </source>
</evidence>
<dbReference type="CDD" id="cd04724">
    <property type="entry name" value="Tryptophan_synthase_alpha"/>
    <property type="match status" value="1"/>
</dbReference>
<evidence type="ECO:0000256" key="3">
    <source>
        <dbReference type="ARBA" id="ARBA00011270"/>
    </source>
</evidence>
<dbReference type="FunFam" id="3.20.20.70:FF:000037">
    <property type="entry name" value="Tryptophan synthase alpha chain"/>
    <property type="match status" value="1"/>
</dbReference>
<gene>
    <name evidence="9" type="primary">trpA</name>
    <name evidence="11" type="ORF">ENS06_15345</name>
</gene>
<evidence type="ECO:0000256" key="6">
    <source>
        <dbReference type="ARBA" id="ARBA00023141"/>
    </source>
</evidence>
<comment type="caution">
    <text evidence="11">The sequence shown here is derived from an EMBL/GenBank/DDBJ whole genome shotgun (WGS) entry which is preliminary data.</text>
</comment>
<reference evidence="11" key="1">
    <citation type="journal article" date="2020" name="mSystems">
        <title>Genome- and Community-Level Interaction Insights into Carbon Utilization and Element Cycling Functions of Hydrothermarchaeota in Hydrothermal Sediment.</title>
        <authorList>
            <person name="Zhou Z."/>
            <person name="Liu Y."/>
            <person name="Xu W."/>
            <person name="Pan J."/>
            <person name="Luo Z.H."/>
            <person name="Li M."/>
        </authorList>
    </citation>
    <scope>NUCLEOTIDE SEQUENCE [LARGE SCALE GENOMIC DNA]</scope>
    <source>
        <strain evidence="11">SpSt-456</strain>
    </source>
</reference>
<evidence type="ECO:0000256" key="7">
    <source>
        <dbReference type="ARBA" id="ARBA00023239"/>
    </source>
</evidence>
<dbReference type="PANTHER" id="PTHR43406:SF1">
    <property type="entry name" value="TRYPTOPHAN SYNTHASE ALPHA CHAIN, CHLOROPLASTIC"/>
    <property type="match status" value="1"/>
</dbReference>
<keyword evidence="6 9" id="KW-0057">Aromatic amino acid biosynthesis</keyword>
<evidence type="ECO:0000256" key="4">
    <source>
        <dbReference type="ARBA" id="ARBA00022605"/>
    </source>
</evidence>
<dbReference type="EMBL" id="DSTK01000041">
    <property type="protein sequence ID" value="HFK98687.1"/>
    <property type="molecule type" value="Genomic_DNA"/>
</dbReference>
<comment type="pathway">
    <text evidence="2 9">Amino-acid biosynthesis; L-tryptophan biosynthesis; L-tryptophan from chorismate: step 5/5.</text>
</comment>
<dbReference type="NCBIfam" id="TIGR00262">
    <property type="entry name" value="trpA"/>
    <property type="match status" value="1"/>
</dbReference>
<sequence length="265" mass="28303">MSRLARLFAHLKEKREGALVGFVTAGDPTPDMSLHILRAMAEAGVDIIELGVPFSDPTADGPVIQRSSARALAHGMTLEKTLDLCRAMRRESDVPLVVFSYYNPILAMGGTRFYEESVRAGADAVLVVDLPPEESQELVGQWSGNQLDFIRLAAPTTPTERMAAIARDASGFIYLVSMTGVTGSAGLDLSEVAATAARLKQVTSLPVCVGFGISQPEHVSAVCRAADGAVVGSAFERLIEENLTAGDLPERMARYARTLKAATRL</sequence>
<dbReference type="Pfam" id="PF00290">
    <property type="entry name" value="Trp_syntA"/>
    <property type="match status" value="1"/>
</dbReference>
<evidence type="ECO:0000313" key="11">
    <source>
        <dbReference type="EMBL" id="HFK98687.1"/>
    </source>
</evidence>
<keyword evidence="4 9" id="KW-0028">Amino-acid biosynthesis</keyword>
<dbReference type="HAMAP" id="MF_00131">
    <property type="entry name" value="Trp_synth_alpha"/>
    <property type="match status" value="1"/>
</dbReference>
<comment type="catalytic activity">
    <reaction evidence="8 9">
        <text>(1S,2R)-1-C-(indol-3-yl)glycerol 3-phosphate + L-serine = D-glyceraldehyde 3-phosphate + L-tryptophan + H2O</text>
        <dbReference type="Rhea" id="RHEA:10532"/>
        <dbReference type="ChEBI" id="CHEBI:15377"/>
        <dbReference type="ChEBI" id="CHEBI:33384"/>
        <dbReference type="ChEBI" id="CHEBI:57912"/>
        <dbReference type="ChEBI" id="CHEBI:58866"/>
        <dbReference type="ChEBI" id="CHEBI:59776"/>
        <dbReference type="EC" id="4.2.1.20"/>
    </reaction>
</comment>
<name>A0A832A199_9BACT</name>
<dbReference type="AlphaFoldDB" id="A0A832A199"/>
<keyword evidence="7 9" id="KW-0456">Lyase</keyword>
<accession>A0A832A199</accession>
<dbReference type="UniPathway" id="UPA00035">
    <property type="reaction ID" value="UER00044"/>
</dbReference>
<dbReference type="Gene3D" id="3.20.20.70">
    <property type="entry name" value="Aldolase class I"/>
    <property type="match status" value="1"/>
</dbReference>
<evidence type="ECO:0000256" key="1">
    <source>
        <dbReference type="ARBA" id="ARBA00003365"/>
    </source>
</evidence>
<comment type="subunit">
    <text evidence="3 9">Tetramer of two alpha and two beta chains.</text>
</comment>
<dbReference type="InterPro" id="IPR013785">
    <property type="entry name" value="Aldolase_TIM"/>
</dbReference>
<dbReference type="InterPro" id="IPR011060">
    <property type="entry name" value="RibuloseP-bd_barrel"/>
</dbReference>
<dbReference type="GO" id="GO:0005829">
    <property type="term" value="C:cytosol"/>
    <property type="evidence" value="ECO:0007669"/>
    <property type="project" value="TreeGrafter"/>
</dbReference>
<feature type="active site" description="Proton acceptor" evidence="9">
    <location>
        <position position="60"/>
    </location>
</feature>
<dbReference type="PANTHER" id="PTHR43406">
    <property type="entry name" value="TRYPTOPHAN SYNTHASE, ALPHA CHAIN"/>
    <property type="match status" value="1"/>
</dbReference>
<organism evidence="11">
    <name type="scientific">Desulfacinum infernum</name>
    <dbReference type="NCBI Taxonomy" id="35837"/>
    <lineage>
        <taxon>Bacteria</taxon>
        <taxon>Pseudomonadati</taxon>
        <taxon>Thermodesulfobacteriota</taxon>
        <taxon>Syntrophobacteria</taxon>
        <taxon>Syntrophobacterales</taxon>
        <taxon>Syntrophobacteraceae</taxon>
        <taxon>Desulfacinum</taxon>
    </lineage>
</organism>
<keyword evidence="5 9" id="KW-0822">Tryptophan biosynthesis</keyword>
<protein>
    <recommendedName>
        <fullName evidence="9">Tryptophan synthase alpha chain</fullName>
        <ecNumber evidence="9">4.2.1.20</ecNumber>
    </recommendedName>
</protein>
<dbReference type="SUPFAM" id="SSF51366">
    <property type="entry name" value="Ribulose-phoshate binding barrel"/>
    <property type="match status" value="1"/>
</dbReference>
<dbReference type="EC" id="4.2.1.20" evidence="9"/>
<comment type="similarity">
    <text evidence="9 10">Belongs to the TrpA family.</text>
</comment>
<dbReference type="InterPro" id="IPR002028">
    <property type="entry name" value="Trp_synthase_suA"/>
</dbReference>
<dbReference type="GO" id="GO:0004834">
    <property type="term" value="F:tryptophan synthase activity"/>
    <property type="evidence" value="ECO:0007669"/>
    <property type="project" value="UniProtKB-UniRule"/>
</dbReference>
<evidence type="ECO:0000256" key="5">
    <source>
        <dbReference type="ARBA" id="ARBA00022822"/>
    </source>
</evidence>